<organism evidence="1 2">
    <name type="scientific">Panagrolaimus sp. ES5</name>
    <dbReference type="NCBI Taxonomy" id="591445"/>
    <lineage>
        <taxon>Eukaryota</taxon>
        <taxon>Metazoa</taxon>
        <taxon>Ecdysozoa</taxon>
        <taxon>Nematoda</taxon>
        <taxon>Chromadorea</taxon>
        <taxon>Rhabditida</taxon>
        <taxon>Tylenchina</taxon>
        <taxon>Panagrolaimomorpha</taxon>
        <taxon>Panagrolaimoidea</taxon>
        <taxon>Panagrolaimidae</taxon>
        <taxon>Panagrolaimus</taxon>
    </lineage>
</organism>
<name>A0AC34F1P0_9BILA</name>
<dbReference type="WBParaSite" id="ES5_v2.g10903.t1">
    <property type="protein sequence ID" value="ES5_v2.g10903.t1"/>
    <property type="gene ID" value="ES5_v2.g10903"/>
</dbReference>
<accession>A0AC34F1P0</accession>
<sequence length="851" mass="97019">MQISCQLKILFVLKPLAPSKPQVTSYTEKTVTLSWSQSSALAHKPIIRYSILVSQLDDENIRVISTKSNSTTAIVSGLQPYTRYAFSVRAENAAGHSNFGPEVIFRTLGEAPTTAPIIVSITNGSDGCVNVEWRAPPISNGQIVGYRIMVHKIGNGAMREWYLKGNRQSLCSLAYFSEFMLSIEADNGFGYSPTVTQRFTTDQKSPEGPPEMIQIRPLKADAVMVSWHEPLIPNGIITTYMIYYREVKSQRPYTTVRLLVKPDEPSKSFSYNVTKLKPFTTYKFLLSGATDKGEGPKSSAMQITTDHAIPSIPQIMNISYECDKDVTVKWIPLSSPISFYRVLVYLSGKPAAYNTTEQRVMDLSGLLPNLKYSVQISAVLKSVFDNNTFLENVNEPIVGEPITVERFDKYFEEMSANDNELFIQQFEQIETAVASEIEEINEELELNKLKNRYLNIGAVESTRIRLHSESASDYINANYIDSCDARNQYIATQAPLPHTFTDFWAMINQEKSNIIVVITNMVERGRRKCDQYWPTSPRVPSHYGGYQVTLDTEMPNANFVHRIFHLKTSNCILPERTIHQVHFTSWPDHGVPDTVFPLLSFMNYVAEIQATGPIVVHCSAGVGRSGSFILIDSMRRHLLQCDRINIQAHLKHIRNQRAKLVQTVGYHRVNEFLIGNWPYACKDLWSSLWEHNCQTMLLIGSELEVGDYFSHYLELNGSSEKNDNDGIRVEQKEENKFCLYNNEDELCVKLIRVKPSALEIDFWGEMERIQEEVLQYHNCQMMLLEPSNTAIAYVLCALQSAACQLEQERYIDVLPYISTYRFIQCGCWKSQTNLEYIYDKLTQLVILQHRC</sequence>
<proteinExistence type="predicted"/>
<evidence type="ECO:0000313" key="1">
    <source>
        <dbReference type="Proteomes" id="UP000887579"/>
    </source>
</evidence>
<dbReference type="Proteomes" id="UP000887579">
    <property type="component" value="Unplaced"/>
</dbReference>
<reference evidence="2" key="1">
    <citation type="submission" date="2022-11" db="UniProtKB">
        <authorList>
            <consortium name="WormBaseParasite"/>
        </authorList>
    </citation>
    <scope>IDENTIFICATION</scope>
</reference>
<protein>
    <submittedName>
        <fullName evidence="2">Protein-tyrosine-phosphatase</fullName>
    </submittedName>
</protein>
<evidence type="ECO:0000313" key="2">
    <source>
        <dbReference type="WBParaSite" id="ES5_v2.g10903.t1"/>
    </source>
</evidence>